<dbReference type="Proteomes" id="UP000185860">
    <property type="component" value="Unassembled WGS sequence"/>
</dbReference>
<organism evidence="1 2">
    <name type="scientific">[Phormidium ambiguum] IAM M-71</name>
    <dbReference type="NCBI Taxonomy" id="454136"/>
    <lineage>
        <taxon>Bacteria</taxon>
        <taxon>Bacillati</taxon>
        <taxon>Cyanobacteriota</taxon>
        <taxon>Cyanophyceae</taxon>
        <taxon>Oscillatoriophycideae</taxon>
        <taxon>Aerosakkonematales</taxon>
        <taxon>Aerosakkonemataceae</taxon>
        <taxon>Floridanema</taxon>
    </lineage>
</organism>
<accession>A0A1U7IRK6</accession>
<comment type="caution">
    <text evidence="1">The sequence shown here is derived from an EMBL/GenBank/DDBJ whole genome shotgun (WGS) entry which is preliminary data.</text>
</comment>
<evidence type="ECO:0000313" key="1">
    <source>
        <dbReference type="EMBL" id="OKH40081.1"/>
    </source>
</evidence>
<dbReference type="AlphaFoldDB" id="A0A1U7IRK6"/>
<dbReference type="STRING" id="454136.NIES2119_03920"/>
<dbReference type="EMBL" id="MRCE01000003">
    <property type="protein sequence ID" value="OKH40081.1"/>
    <property type="molecule type" value="Genomic_DNA"/>
</dbReference>
<protein>
    <submittedName>
        <fullName evidence="1">Uncharacterized protein</fullName>
    </submittedName>
</protein>
<dbReference type="RefSeq" id="WP_073592144.1">
    <property type="nucleotide sequence ID" value="NZ_MRCE01000003.1"/>
</dbReference>
<name>A0A1U7IRK6_9CYAN</name>
<gene>
    <name evidence="1" type="ORF">NIES2119_03920</name>
</gene>
<proteinExistence type="predicted"/>
<reference evidence="1 2" key="1">
    <citation type="submission" date="2016-11" db="EMBL/GenBank/DDBJ databases">
        <title>Draft Genome Sequences of Nine Cyanobacterial Strains from Diverse Habitats.</title>
        <authorList>
            <person name="Zhu T."/>
            <person name="Hou S."/>
            <person name="Lu X."/>
            <person name="Hess W.R."/>
        </authorList>
    </citation>
    <scope>NUCLEOTIDE SEQUENCE [LARGE SCALE GENOMIC DNA]</scope>
    <source>
        <strain evidence="1 2">IAM M-71</strain>
    </source>
</reference>
<sequence length="75" mass="8585">MLQSVKGIYRNGKIELLETPSNLEEARVIVTFLTDNTVDLQSRGIDQQQAADLRARLQTFAEDWERPDMAGYDEL</sequence>
<dbReference type="OrthoDB" id="7069202at2"/>
<evidence type="ECO:0000313" key="2">
    <source>
        <dbReference type="Proteomes" id="UP000185860"/>
    </source>
</evidence>